<sequence>MKKAFRLFISSTFEDFKIERDLLQNEVFPKIREYCESKGFSFQPIDLRWGINNEAQLDQKTLPVCLREVRNCASYPHPNFLIMLGDRYGWVPLPYIIDKKEFDDIRKKLKSSDKQLLDEWYRLDKNQLSEDKDRGCYILKCREGAFVKYEEWYKVEEKIRQILQKASENFPEDKKKKYFMSATHHEFEEICKNENNKNFIIPIFRRFKNQKQPRNQNIENFRQSVENKIPKECKHNIINEEIDDKFKIYSKSKFIAQIVKKLKANINAGIKELSSAPENFEHNIFKTQQIDTFLGRQKSLKKIANYLDDETDTPLIIYSRSGMGKTTLMKKAIEEAEEATLGKARIFYKFVGADGKSFYKRDLLTDLICEIEGSSQKDNLNNLSEYDFDKYISELLSSDKDENVVIFIDALDQLKAIDQLFWLPQKLGKNVKIILSVLKDEEFRDDSIYFENLIKKYGDKNTINLNNDSLSSEAKGLFENFLGKHKRTLTKEQINEVEKKFKNANCSPLYAFIVSQELKNISSNDKIDIADDIPSAINEFIDNLENLYHQEKLLIQKVLSYIAFSKYGISENELLDLLSKEIKSDKKFYNKVFFIKNVSLSKNISFPISLWASLSSLLEPFLTLVYKDDKLLINFFHRQFIETISKRYEKYKQETHLKLAEYFCNFEKKEKLWDERYYSPRALSELFYHLYYSNSKKFEKYLNDLELIGSIYDHYKFKDFREILDNLDEDKFLAQKSFYREKDYLFNDNTNYFKPHIVLFQLAYADGEDSQLTISAKKLLKAGKVNFCWLKSNNIPANFTRTGLLAVFDWENAKRLSNGNFLVTKSGGNQCIFSKDFKFLSDLRTRSKSYYELQNGNLLNKTFKTIDYDDIEIITTITNYGQNVNTPKELTFEKELENGDLLLYDSKNYGVYSVDLNLKKQYSNKEFDFFMIQKYELDMQDSYKYYLGQDIKIERITYDYIYDEDDYPIPLYNYNIYDKKDSLLITAQDVALFKNKYILLNICKDDNSALHIYSLGMKLTKVISLSIKSCCVKELSNGDILLDNSAILTSEWEIKYKFEKIALIKNNTLLVADKNGTSFFDENLKNILFVSDLEFKNLTKLKNQNLLIYFEHRIDFVTSDLKNITTIASKKDSDFFNTDDIHFKDFGEVMVLCRNHIDIKFYETKTGKLFKTLQAQYSITGLEIFDNKALINFGELKKAFLYSLKQSYNKISNFNGKLEKVGAFTNSYIVAHFSNGNIYIYYKDFKIKKLYEHCDDLEIQKDTFTIKEKNSDICIINKELKAIKHIKEPYTIGECLSNGNILLYELEDDILIKSFYIYLKSDNTIKKIDAPVFGALGDDTKINIDSTRNKVTIERFLQGEVVQKYTYDKNGNSIRNAIEQENKNPSYRVIKKTSKGMKLELRDNDFIMDVYFKYYSKMYINYTKIYRSNILLDKNNNFMLTLNFADSENEGYFKEITTIYNRNRERLKTIIGTSVKKQLSNGNILMTSGDLYSPKYKYIKRLYGNFIKELDDGSLIFTENDKTFYYDADYRLVNSSDAFNIDTTKHEKFDYIPDKRIFIYHYDLNRPRVIEFNHGCKVKNFKDYHVVVFKHGIAILYKYIDKRKFFYIPEETTVIKIYKNKCLVYNEDGFSYFMFS</sequence>
<comment type="caution">
    <text evidence="3">The sequence shown here is derived from an EMBL/GenBank/DDBJ whole genome shotgun (WGS) entry which is preliminary data.</text>
</comment>
<dbReference type="InterPro" id="IPR025139">
    <property type="entry name" value="DUF4062"/>
</dbReference>
<dbReference type="Gene3D" id="3.40.50.300">
    <property type="entry name" value="P-loop containing nucleotide triphosphate hydrolases"/>
    <property type="match status" value="1"/>
</dbReference>
<evidence type="ECO:0000259" key="2">
    <source>
        <dbReference type="Pfam" id="PF13271"/>
    </source>
</evidence>
<reference evidence="3 4" key="1">
    <citation type="submission" date="2017-04" db="EMBL/GenBank/DDBJ databases">
        <title>Complete genome of Campylobacter concisus ATCC 33237T and draft genomes for an additional eight well characterized C. concisus strains.</title>
        <authorList>
            <person name="Cornelius A.J."/>
            <person name="Miller W.G."/>
            <person name="Lastovica A.J."/>
            <person name="On S.L."/>
            <person name="French N.P."/>
            <person name="Vandenberg O."/>
            <person name="Biggs P.J."/>
        </authorList>
    </citation>
    <scope>NUCLEOTIDE SEQUENCE [LARGE SCALE GENOMIC DNA]</scope>
    <source>
        <strain evidence="3 4">Lasto127.99</strain>
    </source>
</reference>
<dbReference type="Proteomes" id="UP000195893">
    <property type="component" value="Unassembled WGS sequence"/>
</dbReference>
<proteinExistence type="predicted"/>
<dbReference type="RefSeq" id="WP_087581174.1">
    <property type="nucleotide sequence ID" value="NZ_NDYQ01000003.1"/>
</dbReference>
<dbReference type="PANTHER" id="PTHR19871:SF14">
    <property type="entry name" value="DUF4062 DOMAIN-CONTAINING PROTEIN"/>
    <property type="match status" value="1"/>
</dbReference>
<dbReference type="Pfam" id="PF01637">
    <property type="entry name" value="ATPase_2"/>
    <property type="match status" value="1"/>
</dbReference>
<dbReference type="GO" id="GO:0005524">
    <property type="term" value="F:ATP binding"/>
    <property type="evidence" value="ECO:0007669"/>
    <property type="project" value="InterPro"/>
</dbReference>
<accession>A0A1Y5NCH6</accession>
<evidence type="ECO:0000313" key="3">
    <source>
        <dbReference type="EMBL" id="OUT18576.1"/>
    </source>
</evidence>
<dbReference type="Pfam" id="PF13271">
    <property type="entry name" value="DUF4062"/>
    <property type="match status" value="1"/>
</dbReference>
<protein>
    <submittedName>
        <fullName evidence="3">Uncharacterized protein</fullName>
    </submittedName>
</protein>
<organism evidence="3 4">
    <name type="scientific">Campylobacter concisus</name>
    <dbReference type="NCBI Taxonomy" id="199"/>
    <lineage>
        <taxon>Bacteria</taxon>
        <taxon>Pseudomonadati</taxon>
        <taxon>Campylobacterota</taxon>
        <taxon>Epsilonproteobacteria</taxon>
        <taxon>Campylobacterales</taxon>
        <taxon>Campylobacteraceae</taxon>
        <taxon>Campylobacter</taxon>
    </lineage>
</organism>
<dbReference type="InterPro" id="IPR027417">
    <property type="entry name" value="P-loop_NTPase"/>
</dbReference>
<evidence type="ECO:0000259" key="1">
    <source>
        <dbReference type="Pfam" id="PF01637"/>
    </source>
</evidence>
<feature type="domain" description="DUF4062" evidence="2">
    <location>
        <begin position="6"/>
        <end position="91"/>
    </location>
</feature>
<dbReference type="PANTHER" id="PTHR19871">
    <property type="entry name" value="BETA TRANSDUCIN-RELATED PROTEIN"/>
    <property type="match status" value="1"/>
</dbReference>
<dbReference type="InterPro" id="IPR052752">
    <property type="entry name" value="NACHT-WD_repeat"/>
</dbReference>
<dbReference type="InterPro" id="IPR011579">
    <property type="entry name" value="ATPase_dom"/>
</dbReference>
<dbReference type="SUPFAM" id="SSF52540">
    <property type="entry name" value="P-loop containing nucleoside triphosphate hydrolases"/>
    <property type="match status" value="1"/>
</dbReference>
<evidence type="ECO:0000313" key="4">
    <source>
        <dbReference type="Proteomes" id="UP000195893"/>
    </source>
</evidence>
<gene>
    <name evidence="3" type="ORF">B9N60_02665</name>
</gene>
<feature type="domain" description="ATPase" evidence="1">
    <location>
        <begin position="293"/>
        <end position="419"/>
    </location>
</feature>
<dbReference type="EMBL" id="NDYQ01000003">
    <property type="protein sequence ID" value="OUT18576.1"/>
    <property type="molecule type" value="Genomic_DNA"/>
</dbReference>
<name>A0A1Y5NCH6_9BACT</name>